<dbReference type="InterPro" id="IPR015157">
    <property type="entry name" value="TMA7"/>
</dbReference>
<dbReference type="AlphaFoldDB" id="A0A1D9QI02"/>
<name>A0A1D9QI02_SCLS1</name>
<reference evidence="3" key="1">
    <citation type="journal article" date="2017" name="Genome Biol. Evol.">
        <title>The complete genome sequence of the phytopathogenic fungus Sclerotinia sclerotiorum reveals insights into the genome architecture of broad host range pathogens.</title>
        <authorList>
            <person name="Derbyshire M."/>
            <person name="Denton-Giles M."/>
            <person name="Hegedus D."/>
            <person name="Seifbarghy S."/>
            <person name="Rollins J."/>
            <person name="van Kan J."/>
            <person name="Seidl M.F."/>
            <person name="Faino L."/>
            <person name="Mbengue M."/>
            <person name="Navaud O."/>
            <person name="Raffaele S."/>
            <person name="Hammond-Kosack K."/>
            <person name="Heard S."/>
            <person name="Oliver R."/>
        </authorList>
    </citation>
    <scope>NUCLEOTIDE SEQUENCE [LARGE SCALE GENOMIC DNA]</scope>
    <source>
        <strain evidence="3">ATCC 18683 / 1980 / Ss-1</strain>
    </source>
</reference>
<evidence type="ECO:0000256" key="1">
    <source>
        <dbReference type="SAM" id="MobiDB-lite"/>
    </source>
</evidence>
<dbReference type="RefSeq" id="XP_001592289.1">
    <property type="nucleotide sequence ID" value="XM_001592239.1"/>
</dbReference>
<evidence type="ECO:0008006" key="4">
    <source>
        <dbReference type="Google" id="ProtNLM"/>
    </source>
</evidence>
<accession>A0A1D9QI02</accession>
<dbReference type="VEuPathDB" id="FungiDB:sscle_13g093450"/>
<evidence type="ECO:0000313" key="3">
    <source>
        <dbReference type="Proteomes" id="UP000177798"/>
    </source>
</evidence>
<sequence length="69" mass="7400">MGGNGTNPIHNKVKKKVKVEDDEETIAFKLKQKEDKAKQDKLAKEIGGQKGPLKTKSHGISGSGGKGKK</sequence>
<feature type="compositionally biased region" description="Basic and acidic residues" evidence="1">
    <location>
        <begin position="31"/>
        <end position="44"/>
    </location>
</feature>
<evidence type="ECO:0000313" key="2">
    <source>
        <dbReference type="EMBL" id="APA14575.1"/>
    </source>
</evidence>
<dbReference type="Pfam" id="PF09072">
    <property type="entry name" value="TMA7"/>
    <property type="match status" value="1"/>
</dbReference>
<gene>
    <name evidence="2" type="ORF">sscle_13g093450</name>
</gene>
<dbReference type="KEGG" id="ssl:SS1G_06529"/>
<protein>
    <recommendedName>
        <fullName evidence="4">Translation machinery associated TMA7</fullName>
    </recommendedName>
</protein>
<organism evidence="2 3">
    <name type="scientific">Sclerotinia sclerotiorum (strain ATCC 18683 / 1980 / Ss-1)</name>
    <name type="common">White mold</name>
    <name type="synonym">Whetzelinia sclerotiorum</name>
    <dbReference type="NCBI Taxonomy" id="665079"/>
    <lineage>
        <taxon>Eukaryota</taxon>
        <taxon>Fungi</taxon>
        <taxon>Dikarya</taxon>
        <taxon>Ascomycota</taxon>
        <taxon>Pezizomycotina</taxon>
        <taxon>Leotiomycetes</taxon>
        <taxon>Helotiales</taxon>
        <taxon>Sclerotiniaceae</taxon>
        <taxon>Sclerotinia</taxon>
    </lineage>
</organism>
<proteinExistence type="predicted"/>
<dbReference type="Proteomes" id="UP000177798">
    <property type="component" value="Chromosome 13"/>
</dbReference>
<feature type="region of interest" description="Disordered" evidence="1">
    <location>
        <begin position="30"/>
        <end position="69"/>
    </location>
</feature>
<dbReference type="EMBL" id="CP017826">
    <property type="protein sequence ID" value="APA14575.1"/>
    <property type="molecule type" value="Genomic_DNA"/>
</dbReference>